<feature type="transmembrane region" description="Helical" evidence="6">
    <location>
        <begin position="148"/>
        <end position="170"/>
    </location>
</feature>
<proteinExistence type="predicted"/>
<feature type="transmembrane region" description="Helical" evidence="6">
    <location>
        <begin position="58"/>
        <end position="77"/>
    </location>
</feature>
<name>A0A1H5HU54_9MICC</name>
<evidence type="ECO:0000313" key="8">
    <source>
        <dbReference type="EMBL" id="SEE31330.1"/>
    </source>
</evidence>
<reference evidence="8 9" key="1">
    <citation type="submission" date="2016-10" db="EMBL/GenBank/DDBJ databases">
        <authorList>
            <person name="de Groot N.N."/>
        </authorList>
    </citation>
    <scope>NUCLEOTIDE SEQUENCE [LARGE SCALE GENOMIC DNA]</scope>
    <source>
        <strain evidence="8 9">DSM 22274</strain>
    </source>
</reference>
<dbReference type="Proteomes" id="UP000182725">
    <property type="component" value="Unassembled WGS sequence"/>
</dbReference>
<evidence type="ECO:0000313" key="9">
    <source>
        <dbReference type="Proteomes" id="UP000182725"/>
    </source>
</evidence>
<dbReference type="SUPFAM" id="SSF103473">
    <property type="entry name" value="MFS general substrate transporter"/>
    <property type="match status" value="1"/>
</dbReference>
<feature type="transmembrane region" description="Helical" evidence="6">
    <location>
        <begin position="89"/>
        <end position="107"/>
    </location>
</feature>
<feature type="transmembrane region" description="Helical" evidence="6">
    <location>
        <begin position="308"/>
        <end position="329"/>
    </location>
</feature>
<feature type="transmembrane region" description="Helical" evidence="6">
    <location>
        <begin position="284"/>
        <end position="302"/>
    </location>
</feature>
<keyword evidence="5 6" id="KW-0472">Membrane</keyword>
<gene>
    <name evidence="8" type="ORF">SAMN04489740_1105</name>
</gene>
<evidence type="ECO:0000256" key="3">
    <source>
        <dbReference type="ARBA" id="ARBA00022692"/>
    </source>
</evidence>
<feature type="transmembrane region" description="Helical" evidence="6">
    <location>
        <begin position="176"/>
        <end position="195"/>
    </location>
</feature>
<dbReference type="RefSeq" id="WP_074710900.1">
    <property type="nucleotide sequence ID" value="NZ_FNTV01000001.1"/>
</dbReference>
<dbReference type="InterPro" id="IPR020846">
    <property type="entry name" value="MFS_dom"/>
</dbReference>
<comment type="subcellular location">
    <subcellularLocation>
        <location evidence="1">Cell membrane</location>
        <topology evidence="1">Multi-pass membrane protein</topology>
    </subcellularLocation>
</comment>
<dbReference type="CDD" id="cd17324">
    <property type="entry name" value="MFS_NepI_like"/>
    <property type="match status" value="1"/>
</dbReference>
<evidence type="ECO:0000259" key="7">
    <source>
        <dbReference type="PROSITE" id="PS50850"/>
    </source>
</evidence>
<dbReference type="GO" id="GO:0005886">
    <property type="term" value="C:plasma membrane"/>
    <property type="evidence" value="ECO:0007669"/>
    <property type="project" value="UniProtKB-SubCell"/>
</dbReference>
<dbReference type="InterPro" id="IPR036259">
    <property type="entry name" value="MFS_trans_sf"/>
</dbReference>
<feature type="domain" description="Major facilitator superfamily (MFS) profile" evidence="7">
    <location>
        <begin position="24"/>
        <end position="394"/>
    </location>
</feature>
<evidence type="ECO:0000256" key="6">
    <source>
        <dbReference type="SAM" id="Phobius"/>
    </source>
</evidence>
<accession>A0A1H5HU54</accession>
<feature type="transmembrane region" description="Helical" evidence="6">
    <location>
        <begin position="341"/>
        <end position="365"/>
    </location>
</feature>
<keyword evidence="4 6" id="KW-1133">Transmembrane helix</keyword>
<dbReference type="PROSITE" id="PS50850">
    <property type="entry name" value="MFS"/>
    <property type="match status" value="1"/>
</dbReference>
<keyword evidence="2" id="KW-1003">Cell membrane</keyword>
<organism evidence="8 9">
    <name type="scientific">Arthrobacter alpinus</name>
    <dbReference type="NCBI Taxonomy" id="656366"/>
    <lineage>
        <taxon>Bacteria</taxon>
        <taxon>Bacillati</taxon>
        <taxon>Actinomycetota</taxon>
        <taxon>Actinomycetes</taxon>
        <taxon>Micrococcales</taxon>
        <taxon>Micrococcaceae</taxon>
        <taxon>Arthrobacter</taxon>
    </lineage>
</organism>
<keyword evidence="3 6" id="KW-0812">Transmembrane</keyword>
<dbReference type="EMBL" id="FNTV01000001">
    <property type="protein sequence ID" value="SEE31330.1"/>
    <property type="molecule type" value="Genomic_DNA"/>
</dbReference>
<dbReference type="Gene3D" id="1.20.1250.20">
    <property type="entry name" value="MFS general substrate transporter like domains"/>
    <property type="match status" value="1"/>
</dbReference>
<feature type="transmembrane region" description="Helical" evidence="6">
    <location>
        <begin position="20"/>
        <end position="38"/>
    </location>
</feature>
<evidence type="ECO:0000256" key="2">
    <source>
        <dbReference type="ARBA" id="ARBA00022475"/>
    </source>
</evidence>
<feature type="transmembrane region" description="Helical" evidence="6">
    <location>
        <begin position="113"/>
        <end position="136"/>
    </location>
</feature>
<dbReference type="Pfam" id="PF07690">
    <property type="entry name" value="MFS_1"/>
    <property type="match status" value="1"/>
</dbReference>
<dbReference type="GO" id="GO:0022857">
    <property type="term" value="F:transmembrane transporter activity"/>
    <property type="evidence" value="ECO:0007669"/>
    <property type="project" value="InterPro"/>
</dbReference>
<protein>
    <submittedName>
        <fullName evidence="8">Predicted arabinose efflux permease, MFS family</fullName>
    </submittedName>
</protein>
<dbReference type="AlphaFoldDB" id="A0A1H5HU54"/>
<sequence length="399" mass="40944">MSVSTFESTASKRPERERSLPVLALVLMALSGFIIIMTETLPAGLLPQLAIEFQVSNGTAGQLITAYALGTVLAAIPTIAMTRSASRKPLLIVGLLGFFVANTLMAISPTLVIALVVRFIAGAFSGLIWGMLAGYARRIAAPEHAGRALAIAMAGTPVALSIGTPLGAWLGSTVGWRWSFAGVSALTVVVVLLVLACVPNAPGQRSDNRVPLGRVLVIPGVAAILGVVFAWMLAHNLLYSYIAPYLDGTGVGLRPDVALFVFGVAALVGIWITGTLIDRSLRRLALVSTASFIVAGALLLTFPASLPVTIVAVALWGVAFGGAATQLQTAIGDAAGESVDVANAMLTTAFNLAIFGGAAIGALLVDGSGPTALPLAMIALSTFALLAVTFGRKRAFPSS</sequence>
<feature type="transmembrane region" description="Helical" evidence="6">
    <location>
        <begin position="215"/>
        <end position="237"/>
    </location>
</feature>
<dbReference type="PANTHER" id="PTHR43124:SF3">
    <property type="entry name" value="CHLORAMPHENICOL EFFLUX PUMP RV0191"/>
    <property type="match status" value="1"/>
</dbReference>
<feature type="transmembrane region" description="Helical" evidence="6">
    <location>
        <begin position="371"/>
        <end position="391"/>
    </location>
</feature>
<evidence type="ECO:0000256" key="5">
    <source>
        <dbReference type="ARBA" id="ARBA00023136"/>
    </source>
</evidence>
<dbReference type="InterPro" id="IPR050189">
    <property type="entry name" value="MFS_Efflux_Transporters"/>
</dbReference>
<dbReference type="PANTHER" id="PTHR43124">
    <property type="entry name" value="PURINE EFFLUX PUMP PBUE"/>
    <property type="match status" value="1"/>
</dbReference>
<dbReference type="InterPro" id="IPR011701">
    <property type="entry name" value="MFS"/>
</dbReference>
<evidence type="ECO:0000256" key="4">
    <source>
        <dbReference type="ARBA" id="ARBA00022989"/>
    </source>
</evidence>
<feature type="transmembrane region" description="Helical" evidence="6">
    <location>
        <begin position="257"/>
        <end position="277"/>
    </location>
</feature>
<evidence type="ECO:0000256" key="1">
    <source>
        <dbReference type="ARBA" id="ARBA00004651"/>
    </source>
</evidence>